<feature type="region of interest" description="Disordered" evidence="6">
    <location>
        <begin position="30"/>
        <end position="59"/>
    </location>
</feature>
<keyword evidence="4" id="KW-0371">Homeobox</keyword>
<keyword evidence="5" id="KW-0539">Nucleus</keyword>
<evidence type="ECO:0000256" key="3">
    <source>
        <dbReference type="ARBA" id="ARBA00023125"/>
    </source>
</evidence>
<evidence type="ECO:0000256" key="6">
    <source>
        <dbReference type="SAM" id="MobiDB-lite"/>
    </source>
</evidence>
<gene>
    <name evidence="7" type="ORF">V9T40_012820</name>
</gene>
<accession>A0AAN9T9G9</accession>
<keyword evidence="2" id="KW-0217">Developmental protein</keyword>
<evidence type="ECO:0000256" key="1">
    <source>
        <dbReference type="ARBA" id="ARBA00004123"/>
    </source>
</evidence>
<dbReference type="GO" id="GO:0005634">
    <property type="term" value="C:nucleus"/>
    <property type="evidence" value="ECO:0007669"/>
    <property type="project" value="UniProtKB-SubCell"/>
</dbReference>
<feature type="compositionally biased region" description="Acidic residues" evidence="6">
    <location>
        <begin position="32"/>
        <end position="47"/>
    </location>
</feature>
<proteinExistence type="predicted"/>
<comment type="subcellular location">
    <subcellularLocation>
        <location evidence="1">Nucleus</location>
    </subcellularLocation>
</comment>
<reference evidence="7 8" key="1">
    <citation type="submission" date="2024-03" db="EMBL/GenBank/DDBJ databases">
        <title>Adaptation during the transition from Ophiocordyceps entomopathogen to insect associate is accompanied by gene loss and intensified selection.</title>
        <authorList>
            <person name="Ward C.M."/>
            <person name="Onetto C.A."/>
            <person name="Borneman A.R."/>
        </authorList>
    </citation>
    <scope>NUCLEOTIDE SEQUENCE [LARGE SCALE GENOMIC DNA]</scope>
    <source>
        <strain evidence="7">AWRI1</strain>
        <tissue evidence="7">Single Adult Female</tissue>
    </source>
</reference>
<evidence type="ECO:0000256" key="5">
    <source>
        <dbReference type="ARBA" id="ARBA00023242"/>
    </source>
</evidence>
<dbReference type="GO" id="GO:0003677">
    <property type="term" value="F:DNA binding"/>
    <property type="evidence" value="ECO:0007669"/>
    <property type="project" value="UniProtKB-KW"/>
</dbReference>
<evidence type="ECO:0000256" key="4">
    <source>
        <dbReference type="ARBA" id="ARBA00023155"/>
    </source>
</evidence>
<name>A0AAN9T9G9_9HEMI</name>
<evidence type="ECO:0000313" key="7">
    <source>
        <dbReference type="EMBL" id="KAK7576534.1"/>
    </source>
</evidence>
<sequence length="165" mass="18321">MMLKNNENEIDLKAAMLGPSTHRMLDHIHMNDDDEEDDEEEGEEDEYMNGPIKVRDHSPSMEGGYWMTATGGNNSIDSATTCPASESGFISSQPSMAEFILPHHIADGMQTEDMSPGNSNPAALYGAAMQDSQSNSINVQEYPWMKEKKTSRKNNHQGESQCIFC</sequence>
<evidence type="ECO:0000256" key="2">
    <source>
        <dbReference type="ARBA" id="ARBA00022473"/>
    </source>
</evidence>
<dbReference type="Proteomes" id="UP001367676">
    <property type="component" value="Unassembled WGS sequence"/>
</dbReference>
<dbReference type="InterPro" id="IPR001827">
    <property type="entry name" value="Homeobox_Antennapedia_CS"/>
</dbReference>
<dbReference type="GO" id="GO:0003700">
    <property type="term" value="F:DNA-binding transcription factor activity"/>
    <property type="evidence" value="ECO:0007669"/>
    <property type="project" value="InterPro"/>
</dbReference>
<dbReference type="PROSITE" id="PS00032">
    <property type="entry name" value="ANTENNAPEDIA"/>
    <property type="match status" value="1"/>
</dbReference>
<comment type="caution">
    <text evidence="7">The sequence shown here is derived from an EMBL/GenBank/DDBJ whole genome shotgun (WGS) entry which is preliminary data.</text>
</comment>
<organism evidence="7 8">
    <name type="scientific">Parthenolecanium corni</name>
    <dbReference type="NCBI Taxonomy" id="536013"/>
    <lineage>
        <taxon>Eukaryota</taxon>
        <taxon>Metazoa</taxon>
        <taxon>Ecdysozoa</taxon>
        <taxon>Arthropoda</taxon>
        <taxon>Hexapoda</taxon>
        <taxon>Insecta</taxon>
        <taxon>Pterygota</taxon>
        <taxon>Neoptera</taxon>
        <taxon>Paraneoptera</taxon>
        <taxon>Hemiptera</taxon>
        <taxon>Sternorrhyncha</taxon>
        <taxon>Coccoidea</taxon>
        <taxon>Coccidae</taxon>
        <taxon>Parthenolecanium</taxon>
    </lineage>
</organism>
<dbReference type="AlphaFoldDB" id="A0AAN9T9G9"/>
<keyword evidence="8" id="KW-1185">Reference proteome</keyword>
<keyword evidence="3" id="KW-0238">DNA-binding</keyword>
<protein>
    <submittedName>
        <fullName evidence="7">Uncharacterized protein</fullName>
    </submittedName>
</protein>
<evidence type="ECO:0000313" key="8">
    <source>
        <dbReference type="Proteomes" id="UP001367676"/>
    </source>
</evidence>
<dbReference type="EMBL" id="JBBCAQ010000036">
    <property type="protein sequence ID" value="KAK7576534.1"/>
    <property type="molecule type" value="Genomic_DNA"/>
</dbReference>